<dbReference type="Proteomes" id="UP000796880">
    <property type="component" value="Unassembled WGS sequence"/>
</dbReference>
<sequence>MPIYPNSRFNSHLIIEDITEAEGNFDVYDFLVDYDPTTQNFDYELALTNDSEKLSNNMYLPILKASSTKAHILKS</sequence>
<evidence type="ECO:0000313" key="1">
    <source>
        <dbReference type="EMBL" id="KAF3456010.1"/>
    </source>
</evidence>
<gene>
    <name evidence="1" type="ORF">FNV43_RR00653</name>
</gene>
<keyword evidence="2" id="KW-1185">Reference proteome</keyword>
<comment type="caution">
    <text evidence="1">The sequence shown here is derived from an EMBL/GenBank/DDBJ whole genome shotgun (WGS) entry which is preliminary data.</text>
</comment>
<name>A0A8K0HP22_9ROSA</name>
<organism evidence="1 2">
    <name type="scientific">Rhamnella rubrinervis</name>
    <dbReference type="NCBI Taxonomy" id="2594499"/>
    <lineage>
        <taxon>Eukaryota</taxon>
        <taxon>Viridiplantae</taxon>
        <taxon>Streptophyta</taxon>
        <taxon>Embryophyta</taxon>
        <taxon>Tracheophyta</taxon>
        <taxon>Spermatophyta</taxon>
        <taxon>Magnoliopsida</taxon>
        <taxon>eudicotyledons</taxon>
        <taxon>Gunneridae</taxon>
        <taxon>Pentapetalae</taxon>
        <taxon>rosids</taxon>
        <taxon>fabids</taxon>
        <taxon>Rosales</taxon>
        <taxon>Rhamnaceae</taxon>
        <taxon>rhamnoid group</taxon>
        <taxon>Rhamneae</taxon>
        <taxon>Rhamnella</taxon>
    </lineage>
</organism>
<evidence type="ECO:0000313" key="2">
    <source>
        <dbReference type="Proteomes" id="UP000796880"/>
    </source>
</evidence>
<proteinExistence type="predicted"/>
<reference evidence="1" key="1">
    <citation type="submission" date="2020-03" db="EMBL/GenBank/DDBJ databases">
        <title>A high-quality chromosome-level genome assembly of a woody plant with both climbing and erect habits, Rhamnella rubrinervis.</title>
        <authorList>
            <person name="Lu Z."/>
            <person name="Yang Y."/>
            <person name="Zhu X."/>
            <person name="Sun Y."/>
        </authorList>
    </citation>
    <scope>NUCLEOTIDE SEQUENCE</scope>
    <source>
        <strain evidence="1">BYM</strain>
        <tissue evidence="1">Leaf</tissue>
    </source>
</reference>
<accession>A0A8K0HP22</accession>
<dbReference type="EMBL" id="VOIH02000001">
    <property type="protein sequence ID" value="KAF3456010.1"/>
    <property type="molecule type" value="Genomic_DNA"/>
</dbReference>
<dbReference type="AlphaFoldDB" id="A0A8K0HP22"/>
<protein>
    <submittedName>
        <fullName evidence="1">Uncharacterized protein</fullName>
    </submittedName>
</protein>